<organism evidence="7 8">
    <name type="scientific">Marinithermofilum abyssi</name>
    <dbReference type="NCBI Taxonomy" id="1571185"/>
    <lineage>
        <taxon>Bacteria</taxon>
        <taxon>Bacillati</taxon>
        <taxon>Bacillota</taxon>
        <taxon>Bacilli</taxon>
        <taxon>Bacillales</taxon>
        <taxon>Thermoactinomycetaceae</taxon>
        <taxon>Marinithermofilum</taxon>
    </lineage>
</organism>
<keyword evidence="4 6" id="KW-1133">Transmembrane helix</keyword>
<sequence length="282" mass="31791">MHHHTDHAAGNGLPDVWTLLSPGVILFTLVIAAGYLFLTGSGSRYFTGAERVPMQKKVVFLLGLVIYYAAKGPIAAYGHLLFSAHMTEMALEYLLVPPLLLYGLPSWFLRPLLPKLHGLRFFTHPLITLLIFNGLFSVYHIPLVFDAIMASHLWMTVSHVLLTIASCLMWWPIVCPVPEADRLSYLQKMAYIFADGVLLTPACALIAFADTLMFDTFAQAPQIFAFLDPLDDQQLGAVIMKIVQEVAYGSVLGYTFFQWVRKQREEDKKEQEEFLRTAEHSQ</sequence>
<feature type="transmembrane region" description="Helical" evidence="6">
    <location>
        <begin position="153"/>
        <end position="177"/>
    </location>
</feature>
<proteinExistence type="predicted"/>
<reference evidence="7" key="1">
    <citation type="journal article" date="2014" name="Int. J. Syst. Evol. Microbiol.">
        <title>Complete genome sequence of Corynebacterium casei LMG S-19264T (=DSM 44701T), isolated from a smear-ripened cheese.</title>
        <authorList>
            <consortium name="US DOE Joint Genome Institute (JGI-PGF)"/>
            <person name="Walter F."/>
            <person name="Albersmeier A."/>
            <person name="Kalinowski J."/>
            <person name="Ruckert C."/>
        </authorList>
    </citation>
    <scope>NUCLEOTIDE SEQUENCE</scope>
    <source>
        <strain evidence="7">CGMCC 1.15179</strain>
    </source>
</reference>
<feature type="transmembrane region" description="Helical" evidence="6">
    <location>
        <begin position="16"/>
        <end position="38"/>
    </location>
</feature>
<accession>A0A8J2YEU4</accession>
<feature type="transmembrane region" description="Helical" evidence="6">
    <location>
        <begin position="58"/>
        <end position="78"/>
    </location>
</feature>
<evidence type="ECO:0000313" key="8">
    <source>
        <dbReference type="Proteomes" id="UP000625210"/>
    </source>
</evidence>
<dbReference type="Proteomes" id="UP000625210">
    <property type="component" value="Unassembled WGS sequence"/>
</dbReference>
<feature type="transmembrane region" description="Helical" evidence="6">
    <location>
        <begin position="238"/>
        <end position="260"/>
    </location>
</feature>
<feature type="transmembrane region" description="Helical" evidence="6">
    <location>
        <begin position="90"/>
        <end position="109"/>
    </location>
</feature>
<name>A0A8J2YEU4_9BACL</name>
<comment type="subcellular location">
    <subcellularLocation>
        <location evidence="1">Cell membrane</location>
        <topology evidence="1">Multi-pass membrane protein</topology>
    </subcellularLocation>
</comment>
<evidence type="ECO:0000256" key="6">
    <source>
        <dbReference type="SAM" id="Phobius"/>
    </source>
</evidence>
<gene>
    <name evidence="7" type="primary">ctaG</name>
    <name evidence="7" type="ORF">GCM10011571_31350</name>
</gene>
<evidence type="ECO:0000256" key="4">
    <source>
        <dbReference type="ARBA" id="ARBA00022989"/>
    </source>
</evidence>
<dbReference type="EMBL" id="BMHQ01000013">
    <property type="protein sequence ID" value="GGE26868.1"/>
    <property type="molecule type" value="Genomic_DNA"/>
</dbReference>
<dbReference type="Pfam" id="PF09678">
    <property type="entry name" value="Caa3_CtaG"/>
    <property type="match status" value="1"/>
</dbReference>
<feature type="transmembrane region" description="Helical" evidence="6">
    <location>
        <begin position="121"/>
        <end position="141"/>
    </location>
</feature>
<keyword evidence="8" id="KW-1185">Reference proteome</keyword>
<dbReference type="AlphaFoldDB" id="A0A8J2YEU4"/>
<evidence type="ECO:0000256" key="3">
    <source>
        <dbReference type="ARBA" id="ARBA00022692"/>
    </source>
</evidence>
<evidence type="ECO:0000256" key="1">
    <source>
        <dbReference type="ARBA" id="ARBA00004651"/>
    </source>
</evidence>
<dbReference type="RefSeq" id="WP_188648835.1">
    <property type="nucleotide sequence ID" value="NZ_BMHQ01000013.1"/>
</dbReference>
<protein>
    <submittedName>
        <fullName evidence="7">Cytochrome c oxidase assembly factor CtaG</fullName>
    </submittedName>
</protein>
<reference evidence="7" key="2">
    <citation type="submission" date="2020-09" db="EMBL/GenBank/DDBJ databases">
        <authorList>
            <person name="Sun Q."/>
            <person name="Zhou Y."/>
        </authorList>
    </citation>
    <scope>NUCLEOTIDE SEQUENCE</scope>
    <source>
        <strain evidence="7">CGMCC 1.15179</strain>
    </source>
</reference>
<comment type="caution">
    <text evidence="7">The sequence shown here is derived from an EMBL/GenBank/DDBJ whole genome shotgun (WGS) entry which is preliminary data.</text>
</comment>
<dbReference type="InterPro" id="IPR019108">
    <property type="entry name" value="Caa3_assmbl_CtaG-rel"/>
</dbReference>
<keyword evidence="3 6" id="KW-0812">Transmembrane</keyword>
<feature type="transmembrane region" description="Helical" evidence="6">
    <location>
        <begin position="189"/>
        <end position="209"/>
    </location>
</feature>
<keyword evidence="2" id="KW-1003">Cell membrane</keyword>
<evidence type="ECO:0000256" key="5">
    <source>
        <dbReference type="ARBA" id="ARBA00023136"/>
    </source>
</evidence>
<keyword evidence="5 6" id="KW-0472">Membrane</keyword>
<evidence type="ECO:0000256" key="2">
    <source>
        <dbReference type="ARBA" id="ARBA00022475"/>
    </source>
</evidence>
<dbReference type="GO" id="GO:0005886">
    <property type="term" value="C:plasma membrane"/>
    <property type="evidence" value="ECO:0007669"/>
    <property type="project" value="UniProtKB-SubCell"/>
</dbReference>
<evidence type="ECO:0000313" key="7">
    <source>
        <dbReference type="EMBL" id="GGE26868.1"/>
    </source>
</evidence>